<dbReference type="Proteomes" id="UP000029981">
    <property type="component" value="Chromosome 1"/>
</dbReference>
<reference evidence="3 4" key="3">
    <citation type="journal article" date="2010" name="BMC Genomics">
        <title>Transcriptome sequencing and comparative analysis of cucumber flowers with different sex types.</title>
        <authorList>
            <person name="Guo S."/>
            <person name="Zheng Y."/>
            <person name="Joung J.G."/>
            <person name="Liu S."/>
            <person name="Zhang Z."/>
            <person name="Crasta O.R."/>
            <person name="Sobral B.W."/>
            <person name="Xu Y."/>
            <person name="Huang S."/>
            <person name="Fei Z."/>
        </authorList>
    </citation>
    <scope>NUCLEOTIDE SEQUENCE [LARGE SCALE GENOMIC DNA]</scope>
    <source>
        <strain evidence="4">cv. 9930</strain>
    </source>
</reference>
<dbReference type="PANTHER" id="PTHR33494">
    <property type="entry name" value="OS02G0793800 PROTEIN"/>
    <property type="match status" value="1"/>
</dbReference>
<feature type="compositionally biased region" description="Polar residues" evidence="1">
    <location>
        <begin position="44"/>
        <end position="61"/>
    </location>
</feature>
<evidence type="ECO:0000313" key="4">
    <source>
        <dbReference type="Proteomes" id="UP000029981"/>
    </source>
</evidence>
<reference evidence="3 4" key="4">
    <citation type="journal article" date="2011" name="BMC Genomics">
        <title>RNA-Seq improves annotation of protein-coding genes in the cucumber genome.</title>
        <authorList>
            <person name="Li Z."/>
            <person name="Zhang Z."/>
            <person name="Yan P."/>
            <person name="Huang S."/>
            <person name="Fei Z."/>
            <person name="Lin K."/>
        </authorList>
    </citation>
    <scope>NUCLEOTIDE SEQUENCE [LARGE SCALE GENOMIC DNA]</scope>
    <source>
        <strain evidence="4">cv. 9930</strain>
    </source>
</reference>
<reference evidence="3 4" key="1">
    <citation type="journal article" date="2009" name="Nat. Genet.">
        <title>The genome of the cucumber, Cucumis sativus L.</title>
        <authorList>
            <person name="Huang S."/>
            <person name="Li R."/>
            <person name="Zhang Z."/>
            <person name="Li L."/>
            <person name="Gu X."/>
            <person name="Fan W."/>
            <person name="Lucas W.J."/>
            <person name="Wang X."/>
            <person name="Xie B."/>
            <person name="Ni P."/>
            <person name="Ren Y."/>
            <person name="Zhu H."/>
            <person name="Li J."/>
            <person name="Lin K."/>
            <person name="Jin W."/>
            <person name="Fei Z."/>
            <person name="Li G."/>
            <person name="Staub J."/>
            <person name="Kilian A."/>
            <person name="van der Vossen E.A."/>
            <person name="Wu Y."/>
            <person name="Guo J."/>
            <person name="He J."/>
            <person name="Jia Z."/>
            <person name="Ren Y."/>
            <person name="Tian G."/>
            <person name="Lu Y."/>
            <person name="Ruan J."/>
            <person name="Qian W."/>
            <person name="Wang M."/>
            <person name="Huang Q."/>
            <person name="Li B."/>
            <person name="Xuan Z."/>
            <person name="Cao J."/>
            <person name="Asan"/>
            <person name="Wu Z."/>
            <person name="Zhang J."/>
            <person name="Cai Q."/>
            <person name="Bai Y."/>
            <person name="Zhao B."/>
            <person name="Han Y."/>
            <person name="Li Y."/>
            <person name="Li X."/>
            <person name="Wang S."/>
            <person name="Shi Q."/>
            <person name="Liu S."/>
            <person name="Cho W.K."/>
            <person name="Kim J.Y."/>
            <person name="Xu Y."/>
            <person name="Heller-Uszynska K."/>
            <person name="Miao H."/>
            <person name="Cheng Z."/>
            <person name="Zhang S."/>
            <person name="Wu J."/>
            <person name="Yang Y."/>
            <person name="Kang H."/>
            <person name="Li M."/>
            <person name="Liang H."/>
            <person name="Ren X."/>
            <person name="Shi Z."/>
            <person name="Wen M."/>
            <person name="Jian M."/>
            <person name="Yang H."/>
            <person name="Zhang G."/>
            <person name="Yang Z."/>
            <person name="Chen R."/>
            <person name="Liu S."/>
            <person name="Li J."/>
            <person name="Ma L."/>
            <person name="Liu H."/>
            <person name="Zhou Y."/>
            <person name="Zhao J."/>
            <person name="Fang X."/>
            <person name="Li G."/>
            <person name="Fang L."/>
            <person name="Li Y."/>
            <person name="Liu D."/>
            <person name="Zheng H."/>
            <person name="Zhang Y."/>
            <person name="Qin N."/>
            <person name="Li Z."/>
            <person name="Yang G."/>
            <person name="Yang S."/>
            <person name="Bolund L."/>
            <person name="Kristiansen K."/>
            <person name="Zheng H."/>
            <person name="Li S."/>
            <person name="Zhang X."/>
            <person name="Yang H."/>
            <person name="Wang J."/>
            <person name="Sun R."/>
            <person name="Zhang B."/>
            <person name="Jiang S."/>
            <person name="Wang J."/>
            <person name="Du Y."/>
            <person name="Li S."/>
        </authorList>
    </citation>
    <scope>NUCLEOTIDE SEQUENCE [LARGE SCALE GENOMIC DNA]</scope>
    <source>
        <strain evidence="4">cv. 9930</strain>
    </source>
</reference>
<keyword evidence="4" id="KW-1185">Reference proteome</keyword>
<accession>A0A0A0M1F9</accession>
<feature type="domain" description="TRF2/HOY1 PH-like" evidence="2">
    <location>
        <begin position="73"/>
        <end position="189"/>
    </location>
</feature>
<dbReference type="Pfam" id="PF24818">
    <property type="entry name" value="PH_TRF2_HOY1"/>
    <property type="match status" value="1"/>
</dbReference>
<organism evidence="3 4">
    <name type="scientific">Cucumis sativus</name>
    <name type="common">Cucumber</name>
    <dbReference type="NCBI Taxonomy" id="3659"/>
    <lineage>
        <taxon>Eukaryota</taxon>
        <taxon>Viridiplantae</taxon>
        <taxon>Streptophyta</taxon>
        <taxon>Embryophyta</taxon>
        <taxon>Tracheophyta</taxon>
        <taxon>Spermatophyta</taxon>
        <taxon>Magnoliopsida</taxon>
        <taxon>eudicotyledons</taxon>
        <taxon>Gunneridae</taxon>
        <taxon>Pentapetalae</taxon>
        <taxon>rosids</taxon>
        <taxon>fabids</taxon>
        <taxon>Cucurbitales</taxon>
        <taxon>Cucurbitaceae</taxon>
        <taxon>Benincaseae</taxon>
        <taxon>Cucumis</taxon>
    </lineage>
</organism>
<dbReference type="InterPro" id="IPR057939">
    <property type="entry name" value="TRF2_HOY1_PH"/>
</dbReference>
<name>A0A0A0M1F9_CUCSA</name>
<protein>
    <recommendedName>
        <fullName evidence="2">TRF2/HOY1 PH-like domain-containing protein</fullName>
    </recommendedName>
</protein>
<dbReference type="Gramene" id="KGN66016">
    <property type="protein sequence ID" value="KGN66016"/>
    <property type="gene ID" value="Csa_1G561960"/>
</dbReference>
<feature type="region of interest" description="Disordered" evidence="1">
    <location>
        <begin position="39"/>
        <end position="65"/>
    </location>
</feature>
<dbReference type="EMBL" id="CM002922">
    <property type="protein sequence ID" value="KGN66016.1"/>
    <property type="molecule type" value="Genomic_DNA"/>
</dbReference>
<evidence type="ECO:0000313" key="3">
    <source>
        <dbReference type="EMBL" id="KGN66016.1"/>
    </source>
</evidence>
<sequence length="222" mass="25838">MDLRKDTEIPMKPPFTNLQRIFNGRTLVPLPQINEEEQQHEYHNTQSNQRTTFSGPSSSSFAEPPNTPFNAAPALFLRIGSWQVVANSESDLVLKFDYRNKKLSWEVVLEGPSKHKIEIEWSNIIGIQAAIEDHRQGILQLELQNPPRFYKEIETRPLKLFKWEEEYDFTQGRASMNRKHFSVFAPGILGTYYKRLMKNKEMVEVSQKPFPTANSPYFHQPA</sequence>
<proteinExistence type="predicted"/>
<dbReference type="AlphaFoldDB" id="A0A0A0M1F9"/>
<evidence type="ECO:0000259" key="2">
    <source>
        <dbReference type="Pfam" id="PF24818"/>
    </source>
</evidence>
<reference evidence="3 4" key="2">
    <citation type="journal article" date="2009" name="PLoS ONE">
        <title>An integrated genetic and cytogenetic map of the cucumber genome.</title>
        <authorList>
            <person name="Ren Y."/>
            <person name="Zhang Z."/>
            <person name="Liu J."/>
            <person name="Staub J.E."/>
            <person name="Han Y."/>
            <person name="Cheng Z."/>
            <person name="Li X."/>
            <person name="Lu J."/>
            <person name="Miao H."/>
            <person name="Kang H."/>
            <person name="Xie B."/>
            <person name="Gu X."/>
            <person name="Wang X."/>
            <person name="Du Y."/>
            <person name="Jin W."/>
            <person name="Huang S."/>
        </authorList>
    </citation>
    <scope>NUCLEOTIDE SEQUENCE [LARGE SCALE GENOMIC DNA]</scope>
    <source>
        <strain evidence="4">cv. 9930</strain>
    </source>
</reference>
<dbReference type="PANTHER" id="PTHR33494:SF5">
    <property type="entry name" value="F10A16.6 PROTEIN"/>
    <property type="match status" value="1"/>
</dbReference>
<evidence type="ECO:0000256" key="1">
    <source>
        <dbReference type="SAM" id="MobiDB-lite"/>
    </source>
</evidence>
<gene>
    <name evidence="3" type="ORF">Csa_1G561960</name>
</gene>
<dbReference type="OMA" id="HTMWTIS"/>